<dbReference type="OrthoDB" id="420380at2759"/>
<dbReference type="OMA" id="RLADWTM"/>
<keyword evidence="11" id="KW-0408">Iron</keyword>
<keyword evidence="10" id="KW-0560">Oxidoreductase</keyword>
<dbReference type="EMBL" id="GL433866">
    <property type="protein sequence ID" value="EFN51227.1"/>
    <property type="molecule type" value="Genomic_DNA"/>
</dbReference>
<accession>E1ZSD5</accession>
<dbReference type="PANTHER" id="PTHR10869">
    <property type="entry name" value="PROLYL 4-HYDROXYLASE ALPHA SUBUNIT"/>
    <property type="match status" value="1"/>
</dbReference>
<name>E1ZSD5_CHLVA</name>
<protein>
    <recommendedName>
        <fullName evidence="4">procollagen-proline 4-dioxygenase</fullName>
        <ecNumber evidence="4">1.14.11.2</ecNumber>
    </recommendedName>
</protein>
<dbReference type="GO" id="GO:0004656">
    <property type="term" value="F:procollagen-proline 4-dioxygenase activity"/>
    <property type="evidence" value="ECO:0007669"/>
    <property type="project" value="UniProtKB-EC"/>
</dbReference>
<dbReference type="AlphaFoldDB" id="E1ZSD5"/>
<evidence type="ECO:0000256" key="8">
    <source>
        <dbReference type="ARBA" id="ARBA00022968"/>
    </source>
</evidence>
<evidence type="ECO:0000256" key="9">
    <source>
        <dbReference type="ARBA" id="ARBA00022989"/>
    </source>
</evidence>
<evidence type="ECO:0000256" key="12">
    <source>
        <dbReference type="ARBA" id="ARBA00023136"/>
    </source>
</evidence>
<dbReference type="EC" id="1.14.11.2" evidence="4"/>
<dbReference type="KEGG" id="cvr:CHLNCDRAFT_28161"/>
<evidence type="ECO:0000256" key="1">
    <source>
        <dbReference type="ARBA" id="ARBA00001961"/>
    </source>
</evidence>
<evidence type="ECO:0000313" key="16">
    <source>
        <dbReference type="EMBL" id="EFN51227.1"/>
    </source>
</evidence>
<comment type="subcellular location">
    <subcellularLocation>
        <location evidence="2">Endoplasmic reticulum membrane</location>
        <topology evidence="2">Single-pass type II membrane protein</topology>
    </subcellularLocation>
</comment>
<sequence>MSSASSTRLPLLHILLKVLSWDPRIFLYQRLLTEEECDHMMTKAGPRLTRSGVVDVDNPGGESVSDIRTSYGMFFDRGEDEVVREVERRLSEWSLIPPGHGEGIQVLRYENGEEYKPHFDYFFDNLSVQNGGNRLATILMYLAEPEFGGETVFPNVKAPPEQTLEAGYSECATQGLAVKPRKGDAVLFFSLRTEGTLDKGSLHGSCPTLKGFKFAATKWYHVAHYAMGGERAPVLPASAGCKDEKDACVGWAEGGECESNPGFMVGTKEQPGACLLACGRCDLMPQSLLRGRRAGGTAAR</sequence>
<evidence type="ECO:0000256" key="4">
    <source>
        <dbReference type="ARBA" id="ARBA00012269"/>
    </source>
</evidence>
<dbReference type="InterPro" id="IPR006620">
    <property type="entry name" value="Pro_4_hyd_alph"/>
</dbReference>
<evidence type="ECO:0000256" key="6">
    <source>
        <dbReference type="ARBA" id="ARBA00022723"/>
    </source>
</evidence>
<dbReference type="Pfam" id="PF13640">
    <property type="entry name" value="2OG-FeII_Oxy_3"/>
    <property type="match status" value="1"/>
</dbReference>
<evidence type="ECO:0000256" key="13">
    <source>
        <dbReference type="ARBA" id="ARBA00023180"/>
    </source>
</evidence>
<evidence type="ECO:0000256" key="11">
    <source>
        <dbReference type="ARBA" id="ARBA00023004"/>
    </source>
</evidence>
<evidence type="ECO:0000256" key="3">
    <source>
        <dbReference type="ARBA" id="ARBA00006511"/>
    </source>
</evidence>
<keyword evidence="13" id="KW-0325">Glycoprotein</keyword>
<evidence type="ECO:0000256" key="5">
    <source>
        <dbReference type="ARBA" id="ARBA00022692"/>
    </source>
</evidence>
<evidence type="ECO:0000256" key="2">
    <source>
        <dbReference type="ARBA" id="ARBA00004648"/>
    </source>
</evidence>
<dbReference type="RefSeq" id="XP_005843329.1">
    <property type="nucleotide sequence ID" value="XM_005843267.1"/>
</dbReference>
<comment type="cofactor">
    <cofactor evidence="1">
        <name>L-ascorbate</name>
        <dbReference type="ChEBI" id="CHEBI:38290"/>
    </cofactor>
</comment>
<gene>
    <name evidence="16" type="ORF">CHLNCDRAFT_28161</name>
</gene>
<dbReference type="GO" id="GO:0005789">
    <property type="term" value="C:endoplasmic reticulum membrane"/>
    <property type="evidence" value="ECO:0007669"/>
    <property type="project" value="UniProtKB-SubCell"/>
</dbReference>
<keyword evidence="8" id="KW-0735">Signal-anchor</keyword>
<comment type="catalytic activity">
    <reaction evidence="14">
        <text>L-prolyl-[collagen] + 2-oxoglutarate + O2 = trans-4-hydroxy-L-prolyl-[collagen] + succinate + CO2</text>
        <dbReference type="Rhea" id="RHEA:18945"/>
        <dbReference type="Rhea" id="RHEA-COMP:11676"/>
        <dbReference type="Rhea" id="RHEA-COMP:11680"/>
        <dbReference type="ChEBI" id="CHEBI:15379"/>
        <dbReference type="ChEBI" id="CHEBI:16526"/>
        <dbReference type="ChEBI" id="CHEBI:16810"/>
        <dbReference type="ChEBI" id="CHEBI:30031"/>
        <dbReference type="ChEBI" id="CHEBI:50342"/>
        <dbReference type="ChEBI" id="CHEBI:61965"/>
        <dbReference type="EC" id="1.14.11.2"/>
    </reaction>
</comment>
<dbReference type="InterPro" id="IPR045054">
    <property type="entry name" value="P4HA-like"/>
</dbReference>
<dbReference type="GO" id="GO:0031418">
    <property type="term" value="F:L-ascorbic acid binding"/>
    <property type="evidence" value="ECO:0007669"/>
    <property type="project" value="InterPro"/>
</dbReference>
<dbReference type="eggNOG" id="KOG1591">
    <property type="taxonomic scope" value="Eukaryota"/>
</dbReference>
<dbReference type="SMART" id="SM00702">
    <property type="entry name" value="P4Hc"/>
    <property type="match status" value="1"/>
</dbReference>
<dbReference type="STRING" id="554065.E1ZSD5"/>
<dbReference type="GO" id="GO:0005506">
    <property type="term" value="F:iron ion binding"/>
    <property type="evidence" value="ECO:0007669"/>
    <property type="project" value="InterPro"/>
</dbReference>
<dbReference type="Gene3D" id="2.60.120.620">
    <property type="entry name" value="q2cbj1_9rhob like domain"/>
    <property type="match status" value="1"/>
</dbReference>
<organism evidence="17">
    <name type="scientific">Chlorella variabilis</name>
    <name type="common">Green alga</name>
    <dbReference type="NCBI Taxonomy" id="554065"/>
    <lineage>
        <taxon>Eukaryota</taxon>
        <taxon>Viridiplantae</taxon>
        <taxon>Chlorophyta</taxon>
        <taxon>core chlorophytes</taxon>
        <taxon>Trebouxiophyceae</taxon>
        <taxon>Chlorellales</taxon>
        <taxon>Chlorellaceae</taxon>
        <taxon>Chlorella clade</taxon>
        <taxon>Chlorella</taxon>
    </lineage>
</organism>
<keyword evidence="5" id="KW-0812">Transmembrane</keyword>
<evidence type="ECO:0000256" key="7">
    <source>
        <dbReference type="ARBA" id="ARBA00022964"/>
    </source>
</evidence>
<comment type="similarity">
    <text evidence="3">Belongs to the P4HA family.</text>
</comment>
<dbReference type="GeneID" id="17350733"/>
<evidence type="ECO:0000259" key="15">
    <source>
        <dbReference type="PROSITE" id="PS51471"/>
    </source>
</evidence>
<dbReference type="InterPro" id="IPR044862">
    <property type="entry name" value="Pro_4_hyd_alph_FE2OG_OXY"/>
</dbReference>
<evidence type="ECO:0000256" key="10">
    <source>
        <dbReference type="ARBA" id="ARBA00023002"/>
    </source>
</evidence>
<reference evidence="16 17" key="1">
    <citation type="journal article" date="2010" name="Plant Cell">
        <title>The Chlorella variabilis NC64A genome reveals adaptation to photosymbiosis, coevolution with viruses, and cryptic sex.</title>
        <authorList>
            <person name="Blanc G."/>
            <person name="Duncan G."/>
            <person name="Agarkova I."/>
            <person name="Borodovsky M."/>
            <person name="Gurnon J."/>
            <person name="Kuo A."/>
            <person name="Lindquist E."/>
            <person name="Lucas S."/>
            <person name="Pangilinan J."/>
            <person name="Polle J."/>
            <person name="Salamov A."/>
            <person name="Terry A."/>
            <person name="Yamada T."/>
            <person name="Dunigan D.D."/>
            <person name="Grigoriev I.V."/>
            <person name="Claverie J.M."/>
            <person name="Van Etten J.L."/>
        </authorList>
    </citation>
    <scope>NUCLEOTIDE SEQUENCE [LARGE SCALE GENOMIC DNA]</scope>
    <source>
        <strain evidence="16 17">NC64A</strain>
    </source>
</reference>
<keyword evidence="17" id="KW-1185">Reference proteome</keyword>
<evidence type="ECO:0000256" key="14">
    <source>
        <dbReference type="ARBA" id="ARBA00049169"/>
    </source>
</evidence>
<dbReference type="InParanoid" id="E1ZSD5"/>
<proteinExistence type="inferred from homology"/>
<dbReference type="Proteomes" id="UP000008141">
    <property type="component" value="Unassembled WGS sequence"/>
</dbReference>
<keyword evidence="12" id="KW-0472">Membrane</keyword>
<dbReference type="FunFam" id="2.60.120.620:FF:000002">
    <property type="entry name" value="Prolyl 4-hydroxylase 4"/>
    <property type="match status" value="1"/>
</dbReference>
<keyword evidence="9" id="KW-1133">Transmembrane helix</keyword>
<feature type="domain" description="Fe2OG dioxygenase" evidence="15">
    <location>
        <begin position="100"/>
        <end position="222"/>
    </location>
</feature>
<evidence type="ECO:0000313" key="17">
    <source>
        <dbReference type="Proteomes" id="UP000008141"/>
    </source>
</evidence>
<keyword evidence="7" id="KW-0223">Dioxygenase</keyword>
<dbReference type="PROSITE" id="PS51471">
    <property type="entry name" value="FE2OG_OXY"/>
    <property type="match status" value="1"/>
</dbReference>
<dbReference type="InterPro" id="IPR005123">
    <property type="entry name" value="Oxoglu/Fe-dep_dioxygenase_dom"/>
</dbReference>
<keyword evidence="6" id="KW-0479">Metal-binding</keyword>
<dbReference type="PANTHER" id="PTHR10869:SF238">
    <property type="entry name" value="PROLYL 4-HYDROXYLASE 6-RELATED"/>
    <property type="match status" value="1"/>
</dbReference>